<accession>A0AAG5DW45</accession>
<dbReference type="Proteomes" id="UP000075880">
    <property type="component" value="Unassembled WGS sequence"/>
</dbReference>
<organism evidence="2 3">
    <name type="scientific">Anopheles atroparvus</name>
    <name type="common">European mosquito</name>
    <dbReference type="NCBI Taxonomy" id="41427"/>
    <lineage>
        <taxon>Eukaryota</taxon>
        <taxon>Metazoa</taxon>
        <taxon>Ecdysozoa</taxon>
        <taxon>Arthropoda</taxon>
        <taxon>Hexapoda</taxon>
        <taxon>Insecta</taxon>
        <taxon>Pterygota</taxon>
        <taxon>Neoptera</taxon>
        <taxon>Endopterygota</taxon>
        <taxon>Diptera</taxon>
        <taxon>Nematocera</taxon>
        <taxon>Culicoidea</taxon>
        <taxon>Culicidae</taxon>
        <taxon>Anophelinae</taxon>
        <taxon>Anopheles</taxon>
    </lineage>
</organism>
<dbReference type="EnsemblMetazoa" id="ENSAATROPT017398">
    <property type="protein sequence ID" value="ENSAATROPP015361"/>
    <property type="gene ID" value="ENSAATROPG014222"/>
</dbReference>
<evidence type="ECO:0000313" key="2">
    <source>
        <dbReference type="EnsemblMetazoa" id="ENSAATROPP015361"/>
    </source>
</evidence>
<evidence type="ECO:0000256" key="1">
    <source>
        <dbReference type="SAM" id="MobiDB-lite"/>
    </source>
</evidence>
<name>A0AAG5DW45_ANOAO</name>
<evidence type="ECO:0000313" key="3">
    <source>
        <dbReference type="Proteomes" id="UP000075880"/>
    </source>
</evidence>
<dbReference type="AlphaFoldDB" id="A0AAG5DW45"/>
<keyword evidence="3" id="KW-1185">Reference proteome</keyword>
<proteinExistence type="predicted"/>
<protein>
    <submittedName>
        <fullName evidence="2">Uncharacterized protein</fullName>
    </submittedName>
</protein>
<reference evidence="2" key="1">
    <citation type="submission" date="2024-04" db="UniProtKB">
        <authorList>
            <consortium name="EnsemblMetazoa"/>
        </authorList>
    </citation>
    <scope>IDENTIFICATION</scope>
    <source>
        <strain evidence="2">EBRO</strain>
    </source>
</reference>
<sequence>WKTVIKNTIRTRRWLRHFSRFSEPQFAKPNTQTGAKFGRRSCEPNNESFCPWAYINRAIQNTTQSPLSNLMMTTMAGGNNNRQTTKKSPRQNTFKTDESKQHKQKHTIVIITSVSKRR</sequence>
<feature type="region of interest" description="Disordered" evidence="1">
    <location>
        <begin position="70"/>
        <end position="107"/>
    </location>
</feature>
<feature type="compositionally biased region" description="Polar residues" evidence="1">
    <location>
        <begin position="70"/>
        <end position="83"/>
    </location>
</feature>